<protein>
    <submittedName>
        <fullName evidence="2">Tat pathway signal sequence domain protein</fullName>
    </submittedName>
</protein>
<organism evidence="2 3">
    <name type="scientific">Streptomyces venezuelae</name>
    <dbReference type="NCBI Taxonomy" id="54571"/>
    <lineage>
        <taxon>Bacteria</taxon>
        <taxon>Bacillati</taxon>
        <taxon>Actinomycetota</taxon>
        <taxon>Actinomycetes</taxon>
        <taxon>Kitasatosporales</taxon>
        <taxon>Streptomycetaceae</taxon>
        <taxon>Streptomyces</taxon>
    </lineage>
</organism>
<proteinExistence type="predicted"/>
<evidence type="ECO:0000256" key="1">
    <source>
        <dbReference type="SAM" id="MobiDB-lite"/>
    </source>
</evidence>
<evidence type="ECO:0000313" key="3">
    <source>
        <dbReference type="Proteomes" id="UP000323046"/>
    </source>
</evidence>
<dbReference type="EMBL" id="CP029193">
    <property type="protein sequence ID" value="QES31358.1"/>
    <property type="molecule type" value="Genomic_DNA"/>
</dbReference>
<reference evidence="2 3" key="1">
    <citation type="submission" date="2018-05" db="EMBL/GenBank/DDBJ databases">
        <title>Streptomyces venezuelae.</title>
        <authorList>
            <person name="Kim W."/>
            <person name="Lee N."/>
            <person name="Cho B.-K."/>
        </authorList>
    </citation>
    <scope>NUCLEOTIDE SEQUENCE [LARGE SCALE GENOMIC DNA]</scope>
    <source>
        <strain evidence="2 3">ATCC 14583</strain>
    </source>
</reference>
<evidence type="ECO:0000313" key="2">
    <source>
        <dbReference type="EMBL" id="QES31358.1"/>
    </source>
</evidence>
<dbReference type="Proteomes" id="UP000323046">
    <property type="component" value="Chromosome"/>
</dbReference>
<feature type="region of interest" description="Disordered" evidence="1">
    <location>
        <begin position="1"/>
        <end position="30"/>
    </location>
</feature>
<dbReference type="OrthoDB" id="3869857at2"/>
<gene>
    <name evidence="2" type="ORF">DEJ47_09045</name>
</gene>
<accession>A0A5P2BNP9</accession>
<sequence>MMAIGPVEPGEDTYDHETTPPRSTRPRPPRFRRTTLAATTAALIGAAAIAFHVTRPEPPPPAPPPWPSQSVSVTYEGDMSRPRVGDRTFTFAVAFTQESGPPATVRRVAQPSAALSVSTAPLTPFELKSGSPRKLIITMHIRECGEVPRNAGLPFLEVTLRNVRAMEKQSYILGPEYANDLSAALTAACPRTPLS</sequence>
<dbReference type="AlphaFoldDB" id="A0A5P2BNP9"/>
<name>A0A5P2BNP9_STRVZ</name>
<keyword evidence="3" id="KW-1185">Reference proteome</keyword>